<evidence type="ECO:0000313" key="1">
    <source>
        <dbReference type="EMBL" id="KAG0578670.1"/>
    </source>
</evidence>
<dbReference type="EMBL" id="CM026424">
    <property type="protein sequence ID" value="KAG0578670.1"/>
    <property type="molecule type" value="Genomic_DNA"/>
</dbReference>
<dbReference type="PANTHER" id="PTHR31479">
    <property type="entry name" value="ALPHA/BETA-HYDROLASES SUPERFAMILY PROTEIN"/>
    <property type="match status" value="1"/>
</dbReference>
<accession>A0A8T0I507</accession>
<dbReference type="OrthoDB" id="58570at2759"/>
<dbReference type="PANTHER" id="PTHR31479:SF39">
    <property type="entry name" value="FUNGAL LIPASE-LIKE DOMAIN-CONTAINING PROTEIN"/>
    <property type="match status" value="1"/>
</dbReference>
<dbReference type="Gene3D" id="3.40.50.1820">
    <property type="entry name" value="alpha/beta hydrolase"/>
    <property type="match status" value="1"/>
</dbReference>
<evidence type="ECO:0000313" key="2">
    <source>
        <dbReference type="Proteomes" id="UP000822688"/>
    </source>
</evidence>
<organism evidence="1 2">
    <name type="scientific">Ceratodon purpureus</name>
    <name type="common">Fire moss</name>
    <name type="synonym">Dicranum purpureum</name>
    <dbReference type="NCBI Taxonomy" id="3225"/>
    <lineage>
        <taxon>Eukaryota</taxon>
        <taxon>Viridiplantae</taxon>
        <taxon>Streptophyta</taxon>
        <taxon>Embryophyta</taxon>
        <taxon>Bryophyta</taxon>
        <taxon>Bryophytina</taxon>
        <taxon>Bryopsida</taxon>
        <taxon>Dicranidae</taxon>
        <taxon>Pseudoditrichales</taxon>
        <taxon>Ditrichaceae</taxon>
        <taxon>Ceratodon</taxon>
    </lineage>
</organism>
<name>A0A8T0I507_CERPU</name>
<dbReference type="InterPro" id="IPR029058">
    <property type="entry name" value="AB_hydrolase_fold"/>
</dbReference>
<sequence length="406" mass="45864">MPFKSRATRLGGALKSAGSAAYTNYKGQKLQVTDDRHVDVVEGQQDGKKPLGQQSELYEILACMIQGVYAADRGREDASLFWETFGYEEESLQAEQMTEEEIAAVGNPTCKVRLKVFRQRDLAPRVGNEQKPLPKYVIAIRGTRKFCQRDILADLQILSETLHHNPLYDIVKNMTRKVVMKHSHDTVCLAGHSLGAAIGLIVTRELALEGMAMETHLFNPPFFSLETLVEKFTKVGAKGLERLSRVFKAGSEGLPYSLQSNRITNFVKARKTMRDPEYLKAMAMEFTKLEKWTPSLYVNQHDLICNAYIDYFRNQNLFNGGPDTLAITLTAGSLRKFTSLDSHSYHLIPSANLYINHRGDNVLKSHPLEQWHDYPTENLVQEKHDLLAELAASNKDLLVEEMAICE</sequence>
<protein>
    <recommendedName>
        <fullName evidence="3">Fungal lipase-like domain-containing protein</fullName>
    </recommendedName>
</protein>
<gene>
    <name evidence="1" type="ORF">KC19_4G040900</name>
</gene>
<reference evidence="1" key="1">
    <citation type="submission" date="2020-06" db="EMBL/GenBank/DDBJ databases">
        <title>WGS assembly of Ceratodon purpureus strain R40.</title>
        <authorList>
            <person name="Carey S.B."/>
            <person name="Jenkins J."/>
            <person name="Shu S."/>
            <person name="Lovell J.T."/>
            <person name="Sreedasyam A."/>
            <person name="Maumus F."/>
            <person name="Tiley G.P."/>
            <person name="Fernandez-Pozo N."/>
            <person name="Barry K."/>
            <person name="Chen C."/>
            <person name="Wang M."/>
            <person name="Lipzen A."/>
            <person name="Daum C."/>
            <person name="Saski C.A."/>
            <person name="Payton A.C."/>
            <person name="Mcbreen J.C."/>
            <person name="Conrad R.E."/>
            <person name="Kollar L.M."/>
            <person name="Olsson S."/>
            <person name="Huttunen S."/>
            <person name="Landis J.B."/>
            <person name="Wickett N.J."/>
            <person name="Johnson M.G."/>
            <person name="Rensing S.A."/>
            <person name="Grimwood J."/>
            <person name="Schmutz J."/>
            <person name="Mcdaniel S.F."/>
        </authorList>
    </citation>
    <scope>NUCLEOTIDE SEQUENCE</scope>
    <source>
        <strain evidence="1">R40</strain>
    </source>
</reference>
<keyword evidence="2" id="KW-1185">Reference proteome</keyword>
<dbReference type="SUPFAM" id="SSF53474">
    <property type="entry name" value="alpha/beta-Hydrolases"/>
    <property type="match status" value="1"/>
</dbReference>
<dbReference type="AlphaFoldDB" id="A0A8T0I507"/>
<comment type="caution">
    <text evidence="1">The sequence shown here is derived from an EMBL/GenBank/DDBJ whole genome shotgun (WGS) entry which is preliminary data.</text>
</comment>
<evidence type="ECO:0008006" key="3">
    <source>
        <dbReference type="Google" id="ProtNLM"/>
    </source>
</evidence>
<dbReference type="Proteomes" id="UP000822688">
    <property type="component" value="Chromosome 4"/>
</dbReference>
<proteinExistence type="predicted"/>